<feature type="compositionally biased region" description="Acidic residues" evidence="2">
    <location>
        <begin position="1436"/>
        <end position="1448"/>
    </location>
</feature>
<feature type="compositionally biased region" description="Polar residues" evidence="2">
    <location>
        <begin position="1234"/>
        <end position="1243"/>
    </location>
</feature>
<proteinExistence type="predicted"/>
<feature type="compositionally biased region" description="Basic and acidic residues" evidence="2">
    <location>
        <begin position="1263"/>
        <end position="1283"/>
    </location>
</feature>
<feature type="region of interest" description="Disordered" evidence="2">
    <location>
        <begin position="935"/>
        <end position="1061"/>
    </location>
</feature>
<feature type="region of interest" description="Disordered" evidence="2">
    <location>
        <begin position="1766"/>
        <end position="1786"/>
    </location>
</feature>
<feature type="compositionally biased region" description="Low complexity" evidence="2">
    <location>
        <begin position="322"/>
        <end position="332"/>
    </location>
</feature>
<feature type="region of interest" description="Disordered" evidence="2">
    <location>
        <begin position="391"/>
        <end position="780"/>
    </location>
</feature>
<feature type="region of interest" description="Disordered" evidence="2">
    <location>
        <begin position="1402"/>
        <end position="1601"/>
    </location>
</feature>
<feature type="compositionally biased region" description="Low complexity" evidence="2">
    <location>
        <begin position="954"/>
        <end position="973"/>
    </location>
</feature>
<feature type="compositionally biased region" description="Polar residues" evidence="2">
    <location>
        <begin position="693"/>
        <end position="703"/>
    </location>
</feature>
<evidence type="ECO:0000256" key="1">
    <source>
        <dbReference type="SAM" id="Coils"/>
    </source>
</evidence>
<feature type="region of interest" description="Disordered" evidence="2">
    <location>
        <begin position="1698"/>
        <end position="1747"/>
    </location>
</feature>
<feature type="compositionally biased region" description="Basic and acidic residues" evidence="2">
    <location>
        <begin position="502"/>
        <end position="515"/>
    </location>
</feature>
<feature type="compositionally biased region" description="Basic and acidic residues" evidence="2">
    <location>
        <begin position="1544"/>
        <end position="1574"/>
    </location>
</feature>
<feature type="compositionally biased region" description="Polar residues" evidence="2">
    <location>
        <begin position="478"/>
        <end position="489"/>
    </location>
</feature>
<keyword evidence="4" id="KW-1185">Reference proteome</keyword>
<feature type="compositionally biased region" description="Basic and acidic residues" evidence="2">
    <location>
        <begin position="1135"/>
        <end position="1148"/>
    </location>
</feature>
<feature type="compositionally biased region" description="Basic and acidic residues" evidence="2">
    <location>
        <begin position="566"/>
        <end position="579"/>
    </location>
</feature>
<dbReference type="OrthoDB" id="331788at2759"/>
<feature type="compositionally biased region" description="Low complexity" evidence="2">
    <location>
        <begin position="1322"/>
        <end position="1333"/>
    </location>
</feature>
<evidence type="ECO:0000313" key="4">
    <source>
        <dbReference type="Proteomes" id="UP000221165"/>
    </source>
</evidence>
<feature type="compositionally biased region" description="Low complexity" evidence="2">
    <location>
        <begin position="1081"/>
        <end position="1091"/>
    </location>
</feature>
<feature type="compositionally biased region" description="Basic and acidic residues" evidence="2">
    <location>
        <begin position="1336"/>
        <end position="1362"/>
    </location>
</feature>
<feature type="compositionally biased region" description="Low complexity" evidence="2">
    <location>
        <begin position="249"/>
        <end position="264"/>
    </location>
</feature>
<feature type="compositionally biased region" description="Basic and acidic residues" evidence="2">
    <location>
        <begin position="1488"/>
        <end position="1506"/>
    </location>
</feature>
<name>A0A2C6LGU6_9APIC</name>
<feature type="compositionally biased region" description="Low complexity" evidence="2">
    <location>
        <begin position="436"/>
        <end position="455"/>
    </location>
</feature>
<feature type="region of interest" description="Disordered" evidence="2">
    <location>
        <begin position="1081"/>
        <end position="1158"/>
    </location>
</feature>
<keyword evidence="1" id="KW-0175">Coiled coil</keyword>
<dbReference type="RefSeq" id="XP_067927471.1">
    <property type="nucleotide sequence ID" value="XM_068060553.1"/>
</dbReference>
<feature type="compositionally biased region" description="Polar residues" evidence="2">
    <location>
        <begin position="310"/>
        <end position="321"/>
    </location>
</feature>
<feature type="compositionally biased region" description="Basic and acidic residues" evidence="2">
    <location>
        <begin position="999"/>
        <end position="1008"/>
    </location>
</feature>
<dbReference type="EMBL" id="MIGC01000143">
    <property type="protein sequence ID" value="PHJ25825.1"/>
    <property type="molecule type" value="Genomic_DNA"/>
</dbReference>
<feature type="coiled-coil region" evidence="1">
    <location>
        <begin position="1369"/>
        <end position="1399"/>
    </location>
</feature>
<feature type="compositionally biased region" description="Basic and acidic residues" evidence="2">
    <location>
        <begin position="300"/>
        <end position="309"/>
    </location>
</feature>
<feature type="compositionally biased region" description="Basic and acidic residues" evidence="2">
    <location>
        <begin position="265"/>
        <end position="279"/>
    </location>
</feature>
<feature type="compositionally biased region" description="Basic and acidic residues" evidence="2">
    <location>
        <begin position="1306"/>
        <end position="1320"/>
    </location>
</feature>
<comment type="caution">
    <text evidence="3">The sequence shown here is derived from an EMBL/GenBank/DDBJ whole genome shotgun (WGS) entry which is preliminary data.</text>
</comment>
<feature type="region of interest" description="Disordered" evidence="2">
    <location>
        <begin position="1192"/>
        <end position="1369"/>
    </location>
</feature>
<feature type="compositionally biased region" description="Polar residues" evidence="2">
    <location>
        <begin position="524"/>
        <end position="537"/>
    </location>
</feature>
<feature type="coiled-coil region" evidence="1">
    <location>
        <begin position="1862"/>
        <end position="1896"/>
    </location>
</feature>
<feature type="compositionally biased region" description="Low complexity" evidence="2">
    <location>
        <begin position="1018"/>
        <end position="1029"/>
    </location>
</feature>
<accession>A0A2C6LGU6</accession>
<feature type="compositionally biased region" description="Basic and acidic residues" evidence="2">
    <location>
        <begin position="615"/>
        <end position="630"/>
    </location>
</feature>
<sequence length="1902" mass="216762">MEEEEDTSPYKSILRRSRRRQHHRFLPSNHPLSTSPSHNNNSDANHRGSARHLSHTFSSSSSFSKASPSSSSSPRSDDLWRGNKQKPVGRVPSSTAIQFALAAKAIEYRRPSSPHSRDGGEREKRRKDSPASVSPHQEEEEEKEKERARMIGRTSHGDFYKKWERQGEGENRRKKIELRIRDRKASNVWRSYYERDSEDDSEEERRRRSRNSSRRSLFSPLRHYEEKKGRTGEDSSSFSKRNFGKKRTSSLYASLSFSSSSSSSEDPRTSDEECGDEQRKKKRERSIREDASISTELDGDSDKPTRSRETSLTLPTKTYPFSSSSLSASSSSVNLVRKSPSIPVLSTKQQLLLLRYLCISNDEASKVLIHTASRQNGPVAELAMAACNYLMKRPSPPPKKTNTSSPSPIEERRRLPSIKEDEEEEEQGEKNINPYSHTLSLPLPSSSPSFSTSPHRNARQKNGSSSSLKLLRGHSPSGVHTPQTSSVSKEPNRNLSSFSRSFSRDLDLEERDKQENLVPMRNNAVPSTSILPSSSYRTGGWEKRPLKTSKREAIHEHPEEEEEIEKGEIERGVREDPLHSRCRNTVRFSSPMAFYSSSQEGERKKKEFTPPSLSGKDDEERTEANRESTHYKTSACPSYGRSFPEKVGLTSPDPPRPLSCSLDGRREAFEGVKGFPLPSPSYLKRTDDMNADITYTNSRSGSAEMQGHYPPPGRRKKREETKMKREGVEERLDSQASLQREKEEDQQLDNAFSEECQMKERRRRRLESSASCSPPFSVGEKDQDVSLRMIEENVYPPPHWGIHEHQSIHRHSSPLASTKTTRRRTTSEIYLPCSSSPPPCSSPPPPCSSPPPPCSSPPPPCSLPLTCPPPPPCPPPAAPCSLPPPCLHIPYPASLSHHSSCRHWSSFASAPRSSCYFPPVCPPCYLHWSASSHSSHPASHRNSAEGGHSHPKQSLHSLTPPSSLLPSQSSLSHNTPMQAATGRREEEEDYLHTKILSGMEDRPGNESLRRRRETKTFSSSSSVLLLPSSTSPPPAPPLSSSLEGSVCKERERRLSSSSSSLHLPVQAERCCSCCSSSRLSHAPRSSPSLPHGHPADSSSPHRTLTPAVSPDFSCHRDKAHLSSSSSPLFPKIRVRREEEREVGRKERREEEEDMKENGVRLVNKSSSNRVRLLHKIYLKPSQDPQKELLTYEANQTSKKEASPRENRDSLLSFEREEEEERDRHRHASFDASPLHTTAPSSRSHVGASPHLATGSPYLGQGEISEREKEEDKNMRRTSSIERKKSTKSIAKKETTVIEEDEDYEEIQFKEEKKKEKERKQRPSSSSSSSIHPSPRMQEEMKERRGISLNKEEKKGEPRHRSDPAYLPITREAEDLQKLLERQQKELAEQLRLLDLIDKAHEQTLFSKDKERRVRKEQLQPPLHAKNRGREGRRKEEEEDERGGEEEEEERNRLAATSCAQKDRYEGVQGRQRQEEEEEEDQGRRERRRGKEKEERRCVYADVEIIRGKSSYRRQGTDHNDQMFSPDQGKIRRRRRRRKEEEEERERNRRRREEEEREEEKMMRESRKTRPREGGECNEDSSSGRGEGLSDGNAVEKKIKDERNLLHCEEAKKKRVTKQKKKFAVDENTEIPPIDLFPPNSFSLPLSLKRQEGSFLSIVSSSSSLKKEKSFALPPSRFYSSSSSFSSSSHPLLQVDVEVLNRLPTPTDRRSRRNTRDFSSSSSPRISFPLHLDPSLSVPPRQTRDSQGTRLCTLQRTAIDKATHAISNARQEEEEEKEKKKKKMAKVIKRGTGGDEGMKEERGRGERVVILLDMKKRNTGTPMAHSQQQPFSRRVLLHSSSNIPSSTTLVRRIEQEEGDRNTIENYRDGRWSLRDEVEEEEEERRKLQEIVDVAETLSAIEPF</sequence>
<feature type="compositionally biased region" description="Basic residues" evidence="2">
    <location>
        <begin position="13"/>
        <end position="25"/>
    </location>
</feature>
<evidence type="ECO:0000313" key="3">
    <source>
        <dbReference type="EMBL" id="PHJ25825.1"/>
    </source>
</evidence>
<feature type="compositionally biased region" description="Acidic residues" evidence="2">
    <location>
        <begin position="1296"/>
        <end position="1305"/>
    </location>
</feature>
<gene>
    <name evidence="3" type="ORF">CSUI_000319</name>
</gene>
<feature type="compositionally biased region" description="Basic and acidic residues" evidence="2">
    <location>
        <begin position="409"/>
        <end position="419"/>
    </location>
</feature>
<evidence type="ECO:0000256" key="2">
    <source>
        <dbReference type="SAM" id="MobiDB-lite"/>
    </source>
</evidence>
<feature type="region of interest" description="Disordered" evidence="2">
    <location>
        <begin position="1"/>
        <end position="333"/>
    </location>
</feature>
<feature type="compositionally biased region" description="Basic and acidic residues" evidence="2">
    <location>
        <begin position="718"/>
        <end position="745"/>
    </location>
</feature>
<feature type="compositionally biased region" description="Basic and acidic residues" evidence="2">
    <location>
        <begin position="1197"/>
        <end position="1208"/>
    </location>
</feature>
<feature type="compositionally biased region" description="Basic and acidic residues" evidence="2">
    <location>
        <begin position="222"/>
        <end position="233"/>
    </location>
</feature>
<feature type="compositionally biased region" description="Basic and acidic residues" evidence="2">
    <location>
        <begin position="540"/>
        <end position="558"/>
    </location>
</feature>
<organism evidence="3 4">
    <name type="scientific">Cystoisospora suis</name>
    <dbReference type="NCBI Taxonomy" id="483139"/>
    <lineage>
        <taxon>Eukaryota</taxon>
        <taxon>Sar</taxon>
        <taxon>Alveolata</taxon>
        <taxon>Apicomplexa</taxon>
        <taxon>Conoidasida</taxon>
        <taxon>Coccidia</taxon>
        <taxon>Eucoccidiorida</taxon>
        <taxon>Eimeriorina</taxon>
        <taxon>Sarcocystidae</taxon>
        <taxon>Cystoisospora</taxon>
    </lineage>
</organism>
<feature type="compositionally biased region" description="Basic and acidic residues" evidence="2">
    <location>
        <begin position="1402"/>
        <end position="1417"/>
    </location>
</feature>
<dbReference type="Proteomes" id="UP000221165">
    <property type="component" value="Unassembled WGS sequence"/>
</dbReference>
<dbReference type="VEuPathDB" id="ToxoDB:CSUI_000319"/>
<protein>
    <submittedName>
        <fullName evidence="3">Uncharacterized protein</fullName>
    </submittedName>
</protein>
<reference evidence="3 4" key="1">
    <citation type="journal article" date="2017" name="Int. J. Parasitol.">
        <title>The genome of the protozoan parasite Cystoisospora suis and a reverse vaccinology approach to identify vaccine candidates.</title>
        <authorList>
            <person name="Palmieri N."/>
            <person name="Shrestha A."/>
            <person name="Ruttkowski B."/>
            <person name="Beck T."/>
            <person name="Vogl C."/>
            <person name="Tomley F."/>
            <person name="Blake D.P."/>
            <person name="Joachim A."/>
        </authorList>
    </citation>
    <scope>NUCLEOTIDE SEQUENCE [LARGE SCALE GENOMIC DNA]</scope>
    <source>
        <strain evidence="3 4">Wien I</strain>
    </source>
</reference>
<feature type="compositionally biased region" description="Low complexity" evidence="2">
    <location>
        <begin position="55"/>
        <end position="74"/>
    </location>
</feature>
<dbReference type="GeneID" id="94423764"/>
<feature type="compositionally biased region" description="Polar residues" evidence="2">
    <location>
        <begin position="30"/>
        <end position="43"/>
    </location>
</feature>
<feature type="compositionally biased region" description="Basic and acidic residues" evidence="2">
    <location>
        <begin position="144"/>
        <end position="185"/>
    </location>
</feature>
<feature type="compositionally biased region" description="Basic and acidic residues" evidence="2">
    <location>
        <begin position="106"/>
        <end position="129"/>
    </location>
</feature>